<dbReference type="GO" id="GO:0005634">
    <property type="term" value="C:nucleus"/>
    <property type="evidence" value="ECO:0007669"/>
    <property type="project" value="UniProtKB-SubCell"/>
</dbReference>
<dbReference type="OMA" id="DNWRTVG"/>
<evidence type="ECO:0000256" key="5">
    <source>
        <dbReference type="ARBA" id="ARBA00023163"/>
    </source>
</evidence>
<comment type="subcellular location">
    <subcellularLocation>
        <location evidence="1 8">Nucleus</location>
    </subcellularLocation>
</comment>
<dbReference type="GO" id="GO:0006355">
    <property type="term" value="P:regulation of DNA-templated transcription"/>
    <property type="evidence" value="ECO:0007669"/>
    <property type="project" value="InterPro"/>
</dbReference>
<evidence type="ECO:0000256" key="8">
    <source>
        <dbReference type="RuleBase" id="RU004549"/>
    </source>
</evidence>
<evidence type="ECO:0000313" key="11">
    <source>
        <dbReference type="EMBL" id="WOH13345.1"/>
    </source>
</evidence>
<evidence type="ECO:0000259" key="9">
    <source>
        <dbReference type="PROSITE" id="PS51745"/>
    </source>
</evidence>
<evidence type="ECO:0000256" key="6">
    <source>
        <dbReference type="ARBA" id="ARBA00023242"/>
    </source>
</evidence>
<evidence type="ECO:0000313" key="12">
    <source>
        <dbReference type="Proteomes" id="UP000077755"/>
    </source>
</evidence>
<dbReference type="KEGG" id="dcr:108198890"/>
<comment type="function">
    <text evidence="8">Aux/IAA proteins are short-lived transcriptional factors that function as repressors of early auxin response genes at low auxin concentrations.</text>
</comment>
<keyword evidence="4 8" id="KW-0805">Transcription regulation</keyword>
<dbReference type="SUPFAM" id="SSF54277">
    <property type="entry name" value="CAD &amp; PB1 domains"/>
    <property type="match status" value="1"/>
</dbReference>
<keyword evidence="7 8" id="KW-0927">Auxin signaling pathway</keyword>
<protein>
    <recommendedName>
        <fullName evidence="8">Auxin-responsive protein</fullName>
    </recommendedName>
</protein>
<keyword evidence="5 8" id="KW-0804">Transcription</keyword>
<evidence type="ECO:0000256" key="2">
    <source>
        <dbReference type="ARBA" id="ARBA00006728"/>
    </source>
</evidence>
<feature type="domain" description="PB1" evidence="9">
    <location>
        <begin position="92"/>
        <end position="178"/>
    </location>
</feature>
<gene>
    <name evidence="10" type="ORF">DCAR_026749</name>
    <name evidence="11" type="ORF">DCAR_0832855</name>
</gene>
<evidence type="ECO:0000313" key="10">
    <source>
        <dbReference type="EMBL" id="KZM85829.1"/>
    </source>
</evidence>
<dbReference type="Proteomes" id="UP000077755">
    <property type="component" value="Chromosome 8"/>
</dbReference>
<dbReference type="STRING" id="79200.A0A175YQD4"/>
<reference evidence="11" key="2">
    <citation type="submission" date="2022-03" db="EMBL/GenBank/DDBJ databases">
        <title>Draft title - Genomic analysis of global carrot germplasm unveils the trajectory of domestication and the origin of high carotenoid orange carrot.</title>
        <authorList>
            <person name="Iorizzo M."/>
            <person name="Ellison S."/>
            <person name="Senalik D."/>
            <person name="Macko-Podgorni A."/>
            <person name="Grzebelus D."/>
            <person name="Bostan H."/>
            <person name="Rolling W."/>
            <person name="Curaba J."/>
            <person name="Simon P."/>
        </authorList>
    </citation>
    <scope>NUCLEOTIDE SEQUENCE</scope>
    <source>
        <tissue evidence="11">Leaf</tissue>
    </source>
</reference>
<dbReference type="Pfam" id="PF02309">
    <property type="entry name" value="AUX_IAA"/>
    <property type="match status" value="1"/>
</dbReference>
<dbReference type="GO" id="GO:0009734">
    <property type="term" value="P:auxin-activated signaling pathway"/>
    <property type="evidence" value="ECO:0007669"/>
    <property type="project" value="UniProtKB-UniRule"/>
</dbReference>
<organism evidence="10">
    <name type="scientific">Daucus carota subsp. sativus</name>
    <name type="common">Carrot</name>
    <dbReference type="NCBI Taxonomy" id="79200"/>
    <lineage>
        <taxon>Eukaryota</taxon>
        <taxon>Viridiplantae</taxon>
        <taxon>Streptophyta</taxon>
        <taxon>Embryophyta</taxon>
        <taxon>Tracheophyta</taxon>
        <taxon>Spermatophyta</taxon>
        <taxon>Magnoliopsida</taxon>
        <taxon>eudicotyledons</taxon>
        <taxon>Gunneridae</taxon>
        <taxon>Pentapetalae</taxon>
        <taxon>asterids</taxon>
        <taxon>campanulids</taxon>
        <taxon>Apiales</taxon>
        <taxon>Apiaceae</taxon>
        <taxon>Apioideae</taxon>
        <taxon>Scandiceae</taxon>
        <taxon>Daucinae</taxon>
        <taxon>Daucus</taxon>
        <taxon>Daucus sect. Daucus</taxon>
    </lineage>
</organism>
<comment type="subunit">
    <text evidence="8">Homodimers and heterodimers.</text>
</comment>
<dbReference type="PANTHER" id="PTHR31734:SF114">
    <property type="entry name" value="AUXIN-RESPONSIVE PROTEIN IAA32"/>
    <property type="match status" value="1"/>
</dbReference>
<proteinExistence type="inferred from homology"/>
<dbReference type="PANTHER" id="PTHR31734">
    <property type="entry name" value="AUXIN-RESPONSIVE PROTEIN IAA17"/>
    <property type="match status" value="1"/>
</dbReference>
<dbReference type="PROSITE" id="PS51745">
    <property type="entry name" value="PB1"/>
    <property type="match status" value="1"/>
</dbReference>
<keyword evidence="3 8" id="KW-0678">Repressor</keyword>
<sequence>MDSNTSEYFMSHGSLSSVYYQGKEDGNVIDLGLSLKTLQPQAYHPSGHGDYGELIDWQQLHPQLRSSNYDFTRNVTYDSAEDTDGVQSKSQCTYVKANMDGVVVGRKVCLFDHSDYSSLAMQLEDMFGKQSVSGLHLFHAASEFCLFYKDSDDQWRTVGDIPWRKFIERVKRLRIVHKNEVGMSSSASFS</sequence>
<dbReference type="AlphaFoldDB" id="A0A175YQD4"/>
<evidence type="ECO:0000256" key="7">
    <source>
        <dbReference type="ARBA" id="ARBA00023294"/>
    </source>
</evidence>
<evidence type="ECO:0000256" key="3">
    <source>
        <dbReference type="ARBA" id="ARBA00022491"/>
    </source>
</evidence>
<dbReference type="InterPro" id="IPR053793">
    <property type="entry name" value="PB1-like"/>
</dbReference>
<keyword evidence="6 8" id="KW-0539">Nucleus</keyword>
<accession>A0A175YQD4</accession>
<dbReference type="EMBL" id="LNRQ01000008">
    <property type="protein sequence ID" value="KZM85829.1"/>
    <property type="molecule type" value="Genomic_DNA"/>
</dbReference>
<comment type="similarity">
    <text evidence="2 8">Belongs to the Aux/IAA family.</text>
</comment>
<dbReference type="Gramene" id="KZM85829">
    <property type="protein sequence ID" value="KZM85829"/>
    <property type="gene ID" value="DCAR_026749"/>
</dbReference>
<keyword evidence="12" id="KW-1185">Reference proteome</keyword>
<reference evidence="10" key="1">
    <citation type="journal article" date="2016" name="Nat. Genet.">
        <title>A high-quality carrot genome assembly provides new insights into carotenoid accumulation and asterid genome evolution.</title>
        <authorList>
            <person name="Iorizzo M."/>
            <person name="Ellison S."/>
            <person name="Senalik D."/>
            <person name="Zeng P."/>
            <person name="Satapoomin P."/>
            <person name="Huang J."/>
            <person name="Bowman M."/>
            <person name="Iovene M."/>
            <person name="Sanseverino W."/>
            <person name="Cavagnaro P."/>
            <person name="Yildiz M."/>
            <person name="Macko-Podgorni A."/>
            <person name="Moranska E."/>
            <person name="Grzebelus E."/>
            <person name="Grzebelus D."/>
            <person name="Ashrafi H."/>
            <person name="Zheng Z."/>
            <person name="Cheng S."/>
            <person name="Spooner D."/>
            <person name="Van Deynze A."/>
            <person name="Simon P."/>
        </authorList>
    </citation>
    <scope>NUCLEOTIDE SEQUENCE [LARGE SCALE GENOMIC DNA]</scope>
    <source>
        <tissue evidence="10">Leaf</tissue>
    </source>
</reference>
<dbReference type="EMBL" id="CP093350">
    <property type="protein sequence ID" value="WOH13345.1"/>
    <property type="molecule type" value="Genomic_DNA"/>
</dbReference>
<evidence type="ECO:0000256" key="1">
    <source>
        <dbReference type="ARBA" id="ARBA00004123"/>
    </source>
</evidence>
<dbReference type="Gene3D" id="3.10.20.90">
    <property type="entry name" value="Phosphatidylinositol 3-kinase Catalytic Subunit, Chain A, domain 1"/>
    <property type="match status" value="1"/>
</dbReference>
<name>A0A175YQD4_DAUCS</name>
<dbReference type="InterPro" id="IPR033389">
    <property type="entry name" value="AUX/IAA_dom"/>
</dbReference>
<evidence type="ECO:0000256" key="4">
    <source>
        <dbReference type="ARBA" id="ARBA00023015"/>
    </source>
</evidence>
<dbReference type="OrthoDB" id="1900465at2759"/>
<dbReference type="InterPro" id="IPR003311">
    <property type="entry name" value="AUX_IAA"/>
</dbReference>